<dbReference type="KEGG" id="psuu:Psuf_054290"/>
<name>A0A6F8YPY7_9ACTN</name>
<evidence type="ECO:0000256" key="6">
    <source>
        <dbReference type="SAM" id="Phobius"/>
    </source>
</evidence>
<evidence type="ECO:0000256" key="4">
    <source>
        <dbReference type="ARBA" id="ARBA00022989"/>
    </source>
</evidence>
<keyword evidence="3 6" id="KW-0812">Transmembrane</keyword>
<dbReference type="Pfam" id="PF12823">
    <property type="entry name" value="DUF3817"/>
    <property type="match status" value="1"/>
</dbReference>
<evidence type="ECO:0000256" key="5">
    <source>
        <dbReference type="ARBA" id="ARBA00023136"/>
    </source>
</evidence>
<keyword evidence="2" id="KW-1003">Cell membrane</keyword>
<evidence type="ECO:0000256" key="3">
    <source>
        <dbReference type="ARBA" id="ARBA00022692"/>
    </source>
</evidence>
<keyword evidence="5 6" id="KW-0472">Membrane</keyword>
<dbReference type="EMBL" id="AP022871">
    <property type="protein sequence ID" value="BCB88116.1"/>
    <property type="molecule type" value="Genomic_DNA"/>
</dbReference>
<evidence type="ECO:0000313" key="8">
    <source>
        <dbReference type="EMBL" id="BCB88116.1"/>
    </source>
</evidence>
<accession>A0A6F8YPY7</accession>
<dbReference type="PANTHER" id="PTHR40077:SF1">
    <property type="entry name" value="MEMBRANE PROTEIN"/>
    <property type="match status" value="1"/>
</dbReference>
<organism evidence="8 9">
    <name type="scientific">Phytohabitans suffuscus</name>
    <dbReference type="NCBI Taxonomy" id="624315"/>
    <lineage>
        <taxon>Bacteria</taxon>
        <taxon>Bacillati</taxon>
        <taxon>Actinomycetota</taxon>
        <taxon>Actinomycetes</taxon>
        <taxon>Micromonosporales</taxon>
        <taxon>Micromonosporaceae</taxon>
    </lineage>
</organism>
<dbReference type="Proteomes" id="UP000503011">
    <property type="component" value="Chromosome"/>
</dbReference>
<gene>
    <name evidence="8" type="ORF">Psuf_054290</name>
</gene>
<protein>
    <recommendedName>
        <fullName evidence="7">DUF3817 domain-containing protein</fullName>
    </recommendedName>
</protein>
<reference evidence="8 9" key="1">
    <citation type="submission" date="2020-03" db="EMBL/GenBank/DDBJ databases">
        <title>Whole genome shotgun sequence of Phytohabitans suffuscus NBRC 105367.</title>
        <authorList>
            <person name="Komaki H."/>
            <person name="Tamura T."/>
        </authorList>
    </citation>
    <scope>NUCLEOTIDE SEQUENCE [LARGE SCALE GENOMIC DNA]</scope>
    <source>
        <strain evidence="8 9">NBRC 105367</strain>
    </source>
</reference>
<evidence type="ECO:0000259" key="7">
    <source>
        <dbReference type="Pfam" id="PF12823"/>
    </source>
</evidence>
<evidence type="ECO:0000256" key="2">
    <source>
        <dbReference type="ARBA" id="ARBA00022475"/>
    </source>
</evidence>
<evidence type="ECO:0000256" key="1">
    <source>
        <dbReference type="ARBA" id="ARBA00004651"/>
    </source>
</evidence>
<feature type="domain" description="DUF3817" evidence="7">
    <location>
        <begin position="25"/>
        <end position="111"/>
    </location>
</feature>
<dbReference type="InterPro" id="IPR023845">
    <property type="entry name" value="DUF3817_TM"/>
</dbReference>
<feature type="transmembrane region" description="Helical" evidence="6">
    <location>
        <begin position="26"/>
        <end position="48"/>
    </location>
</feature>
<dbReference type="GO" id="GO:0005886">
    <property type="term" value="C:plasma membrane"/>
    <property type="evidence" value="ECO:0007669"/>
    <property type="project" value="UniProtKB-SubCell"/>
</dbReference>
<keyword evidence="9" id="KW-1185">Reference proteome</keyword>
<proteinExistence type="predicted"/>
<dbReference type="NCBIfam" id="TIGR03954">
    <property type="entry name" value="integ_memb_HG"/>
    <property type="match status" value="1"/>
</dbReference>
<sequence>MVAVPGREPGWRGYYAGPMRDKVTRLFVVVAIAEAISWAGLLIGMAFKYGPPSNELGVRVFGPIHGALFLAYCVLALLTARAQRWRLLPTGLALASGVPPLATLAFKRWAGRRGMLNVDAPAREPTPVG</sequence>
<dbReference type="AlphaFoldDB" id="A0A6F8YPY7"/>
<dbReference type="PANTHER" id="PTHR40077">
    <property type="entry name" value="MEMBRANE PROTEIN-RELATED"/>
    <property type="match status" value="1"/>
</dbReference>
<feature type="transmembrane region" description="Helical" evidence="6">
    <location>
        <begin position="60"/>
        <end position="80"/>
    </location>
</feature>
<reference evidence="8 9" key="2">
    <citation type="submission" date="2020-03" db="EMBL/GenBank/DDBJ databases">
        <authorList>
            <person name="Ichikawa N."/>
            <person name="Kimura A."/>
            <person name="Kitahashi Y."/>
            <person name="Uohara A."/>
        </authorList>
    </citation>
    <scope>NUCLEOTIDE SEQUENCE [LARGE SCALE GENOMIC DNA]</scope>
    <source>
        <strain evidence="8 9">NBRC 105367</strain>
    </source>
</reference>
<evidence type="ECO:0000313" key="9">
    <source>
        <dbReference type="Proteomes" id="UP000503011"/>
    </source>
</evidence>
<comment type="subcellular location">
    <subcellularLocation>
        <location evidence="1">Cell membrane</location>
        <topology evidence="1">Multi-pass membrane protein</topology>
    </subcellularLocation>
</comment>
<keyword evidence="4 6" id="KW-1133">Transmembrane helix</keyword>